<evidence type="ECO:0000256" key="1">
    <source>
        <dbReference type="ARBA" id="ARBA00008769"/>
    </source>
</evidence>
<dbReference type="Gene3D" id="2.40.160.180">
    <property type="entry name" value="Carbohydrate-selective porin OprB"/>
    <property type="match status" value="1"/>
</dbReference>
<evidence type="ECO:0000313" key="3">
    <source>
        <dbReference type="EMBL" id="GGE99972.1"/>
    </source>
</evidence>
<dbReference type="PANTHER" id="PTHR37944:SF1">
    <property type="entry name" value="PORIN B"/>
    <property type="match status" value="1"/>
</dbReference>
<reference evidence="4" key="1">
    <citation type="journal article" date="2019" name="Int. J. Syst. Evol. Microbiol.">
        <title>The Global Catalogue of Microorganisms (GCM) 10K type strain sequencing project: providing services to taxonomists for standard genome sequencing and annotation.</title>
        <authorList>
            <consortium name="The Broad Institute Genomics Platform"/>
            <consortium name="The Broad Institute Genome Sequencing Center for Infectious Disease"/>
            <person name="Wu L."/>
            <person name="Ma J."/>
        </authorList>
    </citation>
    <scope>NUCLEOTIDE SEQUENCE [LARGE SCALE GENOMIC DNA]</scope>
    <source>
        <strain evidence="4">CGMCC 1.15394</strain>
    </source>
</reference>
<organism evidence="3 4">
    <name type="scientific">Pseudoalteromonas gelatinilytica</name>
    <dbReference type="NCBI Taxonomy" id="1703256"/>
    <lineage>
        <taxon>Bacteria</taxon>
        <taxon>Pseudomonadati</taxon>
        <taxon>Pseudomonadota</taxon>
        <taxon>Gammaproteobacteria</taxon>
        <taxon>Alteromonadales</taxon>
        <taxon>Pseudoalteromonadaceae</taxon>
        <taxon>Pseudoalteromonas</taxon>
    </lineage>
</organism>
<keyword evidence="4" id="KW-1185">Reference proteome</keyword>
<sequence length="449" mass="49618">MNTNQQPKFCRIWKGSSERYLNVAWLKSIAAIMLLSSQSGYAGDSFDVHSHLSGDWLGARDKLAEQGVDIRLGYFSQTAHNLKGGESTETAYADQFFVGGYFNLEKLLNWSGAEFKVELTNRNGELINEKANLPVLLQSQQIYGRGNVTRLTQFSLTQHLFEDQLSIKVGRIYPSADFFAMSCAFQHLTFCSGGSSNYLSSSWYGDPLSALGVQLTYKVTDNLLFKLGSYDANPATMSLNQGLKLTTSGEVNGTTLVGELEYKREYKNGLDGDYRFGVVRSSLDKTKLVNNAGYPAGTTSDMVATEDTDNAFYFNIEQQLTRNTSGGGLRIFASMIHADQSVSAVGEVLAFGGYIDAPLVSRPHDRIGFAVGRNSVSNELNDAQRFYNANFSDDEVIVRDHEYPIELNYNYVVTPAIQLMPSIQYIIDPNGDNDAENALIAGLQLSLNF</sequence>
<dbReference type="RefSeq" id="WP_188729454.1">
    <property type="nucleotide sequence ID" value="NZ_BMIT01000009.1"/>
</dbReference>
<dbReference type="Proteomes" id="UP000638462">
    <property type="component" value="Unassembled WGS sequence"/>
</dbReference>
<comment type="caution">
    <text evidence="3">The sequence shown here is derived from an EMBL/GenBank/DDBJ whole genome shotgun (WGS) entry which is preliminary data.</text>
</comment>
<proteinExistence type="inferred from homology"/>
<dbReference type="InterPro" id="IPR007049">
    <property type="entry name" value="Carb-sel_porin_OprB"/>
</dbReference>
<gene>
    <name evidence="3" type="primary">quiX</name>
    <name evidence="3" type="ORF">GCM10008027_26010</name>
</gene>
<accession>A0ABQ1TS79</accession>
<dbReference type="PANTHER" id="PTHR37944">
    <property type="entry name" value="PORIN B"/>
    <property type="match status" value="1"/>
</dbReference>
<evidence type="ECO:0000313" key="4">
    <source>
        <dbReference type="Proteomes" id="UP000638462"/>
    </source>
</evidence>
<name>A0ABQ1TS79_9GAMM</name>
<evidence type="ECO:0000256" key="2">
    <source>
        <dbReference type="RuleBase" id="RU363072"/>
    </source>
</evidence>
<dbReference type="InterPro" id="IPR052932">
    <property type="entry name" value="OprB_Porin"/>
</dbReference>
<dbReference type="InterPro" id="IPR038673">
    <property type="entry name" value="OprB_sf"/>
</dbReference>
<comment type="similarity">
    <text evidence="1 2">Belongs to the OprB family.</text>
</comment>
<dbReference type="EMBL" id="BMIT01000009">
    <property type="protein sequence ID" value="GGE99972.1"/>
    <property type="molecule type" value="Genomic_DNA"/>
</dbReference>
<protein>
    <submittedName>
        <fullName evidence="3">Porin</fullName>
    </submittedName>
</protein>
<dbReference type="Pfam" id="PF04966">
    <property type="entry name" value="OprB"/>
    <property type="match status" value="1"/>
</dbReference>